<feature type="non-terminal residue" evidence="3">
    <location>
        <position position="1"/>
    </location>
</feature>
<feature type="compositionally biased region" description="Basic and acidic residues" evidence="1">
    <location>
        <begin position="24"/>
        <end position="37"/>
    </location>
</feature>
<dbReference type="Proteomes" id="UP000623795">
    <property type="component" value="Unassembled WGS sequence"/>
</dbReference>
<proteinExistence type="predicted"/>
<name>A0ABX1Q3T1_9RHOO</name>
<evidence type="ECO:0000313" key="3">
    <source>
        <dbReference type="EMBL" id="NMG45416.1"/>
    </source>
</evidence>
<protein>
    <submittedName>
        <fullName evidence="3">GspB domain-containing protein</fullName>
    </submittedName>
</protein>
<dbReference type="RefSeq" id="WP_169257250.1">
    <property type="nucleotide sequence ID" value="NZ_WTVN01000029.1"/>
</dbReference>
<dbReference type="EMBL" id="WTVN01000029">
    <property type="protein sequence ID" value="NMG45416.1"/>
    <property type="molecule type" value="Genomic_DNA"/>
</dbReference>
<sequence length="154" mass="15784">AAPVARTRRETAAPEAPPPAAETARTRRSESGARKTAEASPASPPAVPAAAAPAPARAATAPDNAGETSPPANRKPSDGRILSIHELPPAIRGSLPRLSISGVAAAPNAGKSWALINDRLVQEGDEVEPGLTLTSAAKDGVVLDYKGYRFRAQQ</sequence>
<organism evidence="3 4">
    <name type="scientific">Aromatoleum toluvorans</name>
    <dbReference type="NCBI Taxonomy" id="92002"/>
    <lineage>
        <taxon>Bacteria</taxon>
        <taxon>Pseudomonadati</taxon>
        <taxon>Pseudomonadota</taxon>
        <taxon>Betaproteobacteria</taxon>
        <taxon>Rhodocyclales</taxon>
        <taxon>Rhodocyclaceae</taxon>
        <taxon>Aromatoleum</taxon>
    </lineage>
</organism>
<accession>A0ABX1Q3T1</accession>
<feature type="compositionally biased region" description="Low complexity" evidence="1">
    <location>
        <begin position="48"/>
        <end position="62"/>
    </location>
</feature>
<evidence type="ECO:0000259" key="2">
    <source>
        <dbReference type="Pfam" id="PF16537"/>
    </source>
</evidence>
<feature type="domain" description="Type II secretion system protein GspB C-terminal" evidence="2">
    <location>
        <begin position="95"/>
        <end position="151"/>
    </location>
</feature>
<evidence type="ECO:0000313" key="4">
    <source>
        <dbReference type="Proteomes" id="UP000623795"/>
    </source>
</evidence>
<reference evidence="3 4" key="1">
    <citation type="submission" date="2019-12" db="EMBL/GenBank/DDBJ databases">
        <title>Comparative genomics gives insights into the taxonomy of the Azoarcus-Aromatoleum group and reveals separate origins of nif in the plant-associated Azoarcus and non-plant-associated Aromatoleum sub-groups.</title>
        <authorList>
            <person name="Lafos M."/>
            <person name="Maluk M."/>
            <person name="Batista M."/>
            <person name="Junghare M."/>
            <person name="Carmona M."/>
            <person name="Faoro H."/>
            <person name="Cruz L.M."/>
            <person name="Battistoni F."/>
            <person name="De Souza E."/>
            <person name="Pedrosa F."/>
            <person name="Chen W.-M."/>
            <person name="Poole P.S."/>
            <person name="Dixon R.A."/>
            <person name="James E.K."/>
        </authorList>
    </citation>
    <scope>NUCLEOTIDE SEQUENCE [LARGE SCALE GENOMIC DNA]</scope>
    <source>
        <strain evidence="3 4">Td21</strain>
    </source>
</reference>
<dbReference type="InterPro" id="IPR032389">
    <property type="entry name" value="GspB_C"/>
</dbReference>
<keyword evidence="4" id="KW-1185">Reference proteome</keyword>
<comment type="caution">
    <text evidence="3">The sequence shown here is derived from an EMBL/GenBank/DDBJ whole genome shotgun (WGS) entry which is preliminary data.</text>
</comment>
<evidence type="ECO:0000256" key="1">
    <source>
        <dbReference type="SAM" id="MobiDB-lite"/>
    </source>
</evidence>
<gene>
    <name evidence="3" type="ORF">GPA22_17010</name>
</gene>
<feature type="region of interest" description="Disordered" evidence="1">
    <location>
        <begin position="1"/>
        <end position="85"/>
    </location>
</feature>
<dbReference type="Pfam" id="PF16537">
    <property type="entry name" value="T2SSB"/>
    <property type="match status" value="1"/>
</dbReference>